<dbReference type="EMBL" id="JAUEPN010000001">
    <property type="protein sequence ID" value="KAK3300858.1"/>
    <property type="molecule type" value="Genomic_DNA"/>
</dbReference>
<dbReference type="Proteomes" id="UP001278766">
    <property type="component" value="Unassembled WGS sequence"/>
</dbReference>
<proteinExistence type="predicted"/>
<reference evidence="2" key="2">
    <citation type="submission" date="2023-06" db="EMBL/GenBank/DDBJ databases">
        <authorList>
            <consortium name="Lawrence Berkeley National Laboratory"/>
            <person name="Haridas S."/>
            <person name="Hensen N."/>
            <person name="Bonometti L."/>
            <person name="Westerberg I."/>
            <person name="Brannstrom I.O."/>
            <person name="Guillou S."/>
            <person name="Cros-Aarteil S."/>
            <person name="Calhoun S."/>
            <person name="Kuo A."/>
            <person name="Mondo S."/>
            <person name="Pangilinan J."/>
            <person name="Riley R."/>
            <person name="Labutti K."/>
            <person name="Andreopoulos B."/>
            <person name="Lipzen A."/>
            <person name="Chen C."/>
            <person name="Yanf M."/>
            <person name="Daum C."/>
            <person name="Ng V."/>
            <person name="Clum A."/>
            <person name="Steindorff A."/>
            <person name="Ohm R."/>
            <person name="Martin F."/>
            <person name="Silar P."/>
            <person name="Natvig D."/>
            <person name="Lalanne C."/>
            <person name="Gautier V."/>
            <person name="Ament-Velasquez S.L."/>
            <person name="Kruys A."/>
            <person name="Hutchinson M.I."/>
            <person name="Powell A.J."/>
            <person name="Barry K."/>
            <person name="Miller A.N."/>
            <person name="Grigoriev I.V."/>
            <person name="Debuchy R."/>
            <person name="Gladieux P."/>
            <person name="Thoren M.H."/>
            <person name="Johannesson H."/>
        </authorList>
    </citation>
    <scope>NUCLEOTIDE SEQUENCE</scope>
    <source>
        <strain evidence="2">CBS 168.71</strain>
    </source>
</reference>
<evidence type="ECO:0000313" key="3">
    <source>
        <dbReference type="Proteomes" id="UP001278766"/>
    </source>
</evidence>
<dbReference type="Gene3D" id="3.10.450.50">
    <property type="match status" value="1"/>
</dbReference>
<reference evidence="2" key="1">
    <citation type="journal article" date="2023" name="Mol. Phylogenet. Evol.">
        <title>Genome-scale phylogeny and comparative genomics of the fungal order Sordariales.</title>
        <authorList>
            <person name="Hensen N."/>
            <person name="Bonometti L."/>
            <person name="Westerberg I."/>
            <person name="Brannstrom I.O."/>
            <person name="Guillou S."/>
            <person name="Cros-Aarteil S."/>
            <person name="Calhoun S."/>
            <person name="Haridas S."/>
            <person name="Kuo A."/>
            <person name="Mondo S."/>
            <person name="Pangilinan J."/>
            <person name="Riley R."/>
            <person name="LaButti K."/>
            <person name="Andreopoulos B."/>
            <person name="Lipzen A."/>
            <person name="Chen C."/>
            <person name="Yan M."/>
            <person name="Daum C."/>
            <person name="Ng V."/>
            <person name="Clum A."/>
            <person name="Steindorff A."/>
            <person name="Ohm R.A."/>
            <person name="Martin F."/>
            <person name="Silar P."/>
            <person name="Natvig D.O."/>
            <person name="Lalanne C."/>
            <person name="Gautier V."/>
            <person name="Ament-Velasquez S.L."/>
            <person name="Kruys A."/>
            <person name="Hutchinson M.I."/>
            <person name="Powell A.J."/>
            <person name="Barry K."/>
            <person name="Miller A.N."/>
            <person name="Grigoriev I.V."/>
            <person name="Debuchy R."/>
            <person name="Gladieux P."/>
            <person name="Hiltunen Thoren M."/>
            <person name="Johannesson H."/>
        </authorList>
    </citation>
    <scope>NUCLEOTIDE SEQUENCE</scope>
    <source>
        <strain evidence="2">CBS 168.71</strain>
    </source>
</reference>
<dbReference type="SUPFAM" id="SSF54427">
    <property type="entry name" value="NTF2-like"/>
    <property type="match status" value="1"/>
</dbReference>
<organism evidence="2 3">
    <name type="scientific">Chaetomium fimeti</name>
    <dbReference type="NCBI Taxonomy" id="1854472"/>
    <lineage>
        <taxon>Eukaryota</taxon>
        <taxon>Fungi</taxon>
        <taxon>Dikarya</taxon>
        <taxon>Ascomycota</taxon>
        <taxon>Pezizomycotina</taxon>
        <taxon>Sordariomycetes</taxon>
        <taxon>Sordariomycetidae</taxon>
        <taxon>Sordariales</taxon>
        <taxon>Chaetomiaceae</taxon>
        <taxon>Chaetomium</taxon>
    </lineage>
</organism>
<sequence length="176" mass="19066">MPSYDIAQYLLDRANIHDTVTRVPLYYDTGDITGLLNHVYGETIEIDYSSITGGSPFTTSRADWTARVGGLLDVYTSTQHVTSGIIAHLPQPGADVVRPEKVAVQAQVSGNMVGKAQDGGSAGVPFTQNGGLLEAELQWDAALEAQGQNPWRITKYKVVKKWDRREQVGSGSSSDK</sequence>
<feature type="domain" description="SnoaL-like" evidence="1">
    <location>
        <begin position="9"/>
        <end position="156"/>
    </location>
</feature>
<dbReference type="Pfam" id="PF13577">
    <property type="entry name" value="SnoaL_4"/>
    <property type="match status" value="1"/>
</dbReference>
<gene>
    <name evidence="2" type="ORF">B0H64DRAFT_25241</name>
</gene>
<keyword evidence="3" id="KW-1185">Reference proteome</keyword>
<dbReference type="AlphaFoldDB" id="A0AAE0LX60"/>
<dbReference type="InterPro" id="IPR037401">
    <property type="entry name" value="SnoaL-like"/>
</dbReference>
<evidence type="ECO:0000259" key="1">
    <source>
        <dbReference type="Pfam" id="PF13577"/>
    </source>
</evidence>
<dbReference type="RefSeq" id="XP_062664372.1">
    <property type="nucleotide sequence ID" value="XM_062799977.1"/>
</dbReference>
<dbReference type="GeneID" id="87836925"/>
<name>A0AAE0LX60_9PEZI</name>
<accession>A0AAE0LX60</accession>
<evidence type="ECO:0000313" key="2">
    <source>
        <dbReference type="EMBL" id="KAK3300858.1"/>
    </source>
</evidence>
<comment type="caution">
    <text evidence="2">The sequence shown here is derived from an EMBL/GenBank/DDBJ whole genome shotgun (WGS) entry which is preliminary data.</text>
</comment>
<protein>
    <recommendedName>
        <fullName evidence="1">SnoaL-like domain-containing protein</fullName>
    </recommendedName>
</protein>
<dbReference type="InterPro" id="IPR032710">
    <property type="entry name" value="NTF2-like_dom_sf"/>
</dbReference>